<dbReference type="AlphaFoldDB" id="A0A1B0BKE2"/>
<protein>
    <submittedName>
        <fullName evidence="1">Uncharacterized protein</fullName>
    </submittedName>
</protein>
<evidence type="ECO:0000313" key="2">
    <source>
        <dbReference type="Proteomes" id="UP000092460"/>
    </source>
</evidence>
<dbReference type="Proteomes" id="UP000092460">
    <property type="component" value="Unassembled WGS sequence"/>
</dbReference>
<name>A0A1B0BKE2_9MUSC</name>
<sequence>MECLTHFGSQSGLLWGYQLKCLLFLYKLQELDYGRSGLKDMSSNAFLIFKIFRHYFNTKRTIYPGDIVRSRNGCNT</sequence>
<dbReference type="VEuPathDB" id="VectorBase:GPPI033008"/>
<dbReference type="EnsemblMetazoa" id="GPPI033008-RA">
    <property type="protein sequence ID" value="GPPI033008-PA"/>
    <property type="gene ID" value="GPPI033008"/>
</dbReference>
<evidence type="ECO:0000313" key="1">
    <source>
        <dbReference type="EnsemblMetazoa" id="GPPI033008-PA"/>
    </source>
</evidence>
<organism evidence="1 2">
    <name type="scientific">Glossina palpalis gambiensis</name>
    <dbReference type="NCBI Taxonomy" id="67801"/>
    <lineage>
        <taxon>Eukaryota</taxon>
        <taxon>Metazoa</taxon>
        <taxon>Ecdysozoa</taxon>
        <taxon>Arthropoda</taxon>
        <taxon>Hexapoda</taxon>
        <taxon>Insecta</taxon>
        <taxon>Pterygota</taxon>
        <taxon>Neoptera</taxon>
        <taxon>Endopterygota</taxon>
        <taxon>Diptera</taxon>
        <taxon>Brachycera</taxon>
        <taxon>Muscomorpha</taxon>
        <taxon>Hippoboscoidea</taxon>
        <taxon>Glossinidae</taxon>
        <taxon>Glossina</taxon>
    </lineage>
</organism>
<accession>A0A1B0BKE2</accession>
<keyword evidence="2" id="KW-1185">Reference proteome</keyword>
<dbReference type="EMBL" id="JXJN01015908">
    <property type="status" value="NOT_ANNOTATED_CDS"/>
    <property type="molecule type" value="Genomic_DNA"/>
</dbReference>
<proteinExistence type="predicted"/>
<reference evidence="2" key="1">
    <citation type="submission" date="2015-01" db="EMBL/GenBank/DDBJ databases">
        <authorList>
            <person name="Aksoy S."/>
            <person name="Warren W."/>
            <person name="Wilson R.K."/>
        </authorList>
    </citation>
    <scope>NUCLEOTIDE SEQUENCE [LARGE SCALE GENOMIC DNA]</scope>
    <source>
        <strain evidence="2">IAEA</strain>
    </source>
</reference>
<reference evidence="1" key="2">
    <citation type="submission" date="2020-05" db="UniProtKB">
        <authorList>
            <consortium name="EnsemblMetazoa"/>
        </authorList>
    </citation>
    <scope>IDENTIFICATION</scope>
    <source>
        <strain evidence="1">IAEA</strain>
    </source>
</reference>